<feature type="domain" description="Glutathionylspermidine synthase pre-ATP-grasp-like" evidence="6">
    <location>
        <begin position="37"/>
        <end position="167"/>
    </location>
</feature>
<organism evidence="7 8">
    <name type="scientific">Haemophilus parainfluenzae</name>
    <dbReference type="NCBI Taxonomy" id="729"/>
    <lineage>
        <taxon>Bacteria</taxon>
        <taxon>Pseudomonadati</taxon>
        <taxon>Pseudomonadota</taxon>
        <taxon>Gammaproteobacteria</taxon>
        <taxon>Pasteurellales</taxon>
        <taxon>Pasteurellaceae</taxon>
        <taxon>Haemophilus</taxon>
    </lineage>
</organism>
<proteinExistence type="predicted"/>
<reference evidence="7 8" key="1">
    <citation type="submission" date="2018-06" db="EMBL/GenBank/DDBJ databases">
        <authorList>
            <consortium name="Pathogen Informatics"/>
            <person name="Doyle S."/>
        </authorList>
    </citation>
    <scope>NUCLEOTIDE SEQUENCE [LARGE SCALE GENOMIC DNA]</scope>
    <source>
        <strain evidence="7 8">NCTC10672</strain>
    </source>
</reference>
<keyword evidence="3" id="KW-0547">Nucleotide-binding</keyword>
<dbReference type="Pfam" id="PF03738">
    <property type="entry name" value="GSP_synth"/>
    <property type="match status" value="1"/>
</dbReference>
<keyword evidence="4" id="KW-0067">ATP-binding</keyword>
<dbReference type="GO" id="GO:0016874">
    <property type="term" value="F:ligase activity"/>
    <property type="evidence" value="ECO:0007669"/>
    <property type="project" value="UniProtKB-KW"/>
</dbReference>
<dbReference type="GO" id="GO:0005524">
    <property type="term" value="F:ATP binding"/>
    <property type="evidence" value="ECO:0007669"/>
    <property type="project" value="UniProtKB-KW"/>
</dbReference>
<dbReference type="GO" id="GO:0046872">
    <property type="term" value="F:metal ion binding"/>
    <property type="evidence" value="ECO:0007669"/>
    <property type="project" value="UniProtKB-KW"/>
</dbReference>
<evidence type="ECO:0000256" key="4">
    <source>
        <dbReference type="ARBA" id="ARBA00022840"/>
    </source>
</evidence>
<keyword evidence="5" id="KW-0460">Magnesium</keyword>
<dbReference type="EMBL" id="UGHY01000002">
    <property type="protein sequence ID" value="STP06155.1"/>
    <property type="molecule type" value="Genomic_DNA"/>
</dbReference>
<gene>
    <name evidence="7" type="primary">gsp_3</name>
    <name evidence="7" type="ORF">NCTC10672_02175</name>
</gene>
<evidence type="ECO:0000256" key="2">
    <source>
        <dbReference type="ARBA" id="ARBA00022723"/>
    </source>
</evidence>
<protein>
    <submittedName>
        <fullName evidence="7">Bifunctional glutathionylspermidine amidase/glutathionylspermidine synthetase</fullName>
    </submittedName>
</protein>
<dbReference type="Gene3D" id="3.30.1490.330">
    <property type="match status" value="1"/>
</dbReference>
<evidence type="ECO:0000256" key="3">
    <source>
        <dbReference type="ARBA" id="ARBA00022741"/>
    </source>
</evidence>
<dbReference type="Proteomes" id="UP000254186">
    <property type="component" value="Unassembled WGS sequence"/>
</dbReference>
<keyword evidence="2" id="KW-0479">Metal-binding</keyword>
<dbReference type="AlphaFoldDB" id="A0A377JMC5"/>
<dbReference type="InterPro" id="IPR005494">
    <property type="entry name" value="GSPS_pre-ATP-grasp-like_dom"/>
</dbReference>
<evidence type="ECO:0000313" key="8">
    <source>
        <dbReference type="Proteomes" id="UP000254186"/>
    </source>
</evidence>
<accession>A0A377JMC5</accession>
<evidence type="ECO:0000313" key="7">
    <source>
        <dbReference type="EMBL" id="STP06155.1"/>
    </source>
</evidence>
<evidence type="ECO:0000259" key="6">
    <source>
        <dbReference type="Pfam" id="PF03738"/>
    </source>
</evidence>
<dbReference type="SUPFAM" id="SSF56059">
    <property type="entry name" value="Glutathione synthetase ATP-binding domain-like"/>
    <property type="match status" value="1"/>
</dbReference>
<evidence type="ECO:0000256" key="5">
    <source>
        <dbReference type="ARBA" id="ARBA00022842"/>
    </source>
</evidence>
<name>A0A377JMC5_HAEPA</name>
<sequence length="179" mass="20350">MLEQLREDATGMEVAPPIRTGYPEDKVRLIDVLLRPEVLVYEPLWTAIPSNKAILPVLWSLFPNHRYLLEASFHLTPNLIQNGYAQKPIAGRRGDNVKLIGENNSMLGITDEQFSQQDSIYQQLWCLPQVEEQYLQVCTFTVGGHYGGTCLRSDSSRVIVGNSDMQPLRVLKDKAFFEQ</sequence>
<keyword evidence="1" id="KW-0436">Ligase</keyword>
<evidence type="ECO:0000256" key="1">
    <source>
        <dbReference type="ARBA" id="ARBA00022598"/>
    </source>
</evidence>